<dbReference type="PANTHER" id="PTHR46313">
    <property type="match status" value="1"/>
</dbReference>
<organism evidence="2 3">
    <name type="scientific">Salipaludibacillus keqinensis</name>
    <dbReference type="NCBI Taxonomy" id="2045207"/>
    <lineage>
        <taxon>Bacteria</taxon>
        <taxon>Bacillati</taxon>
        <taxon>Bacillota</taxon>
        <taxon>Bacilli</taxon>
        <taxon>Bacillales</taxon>
        <taxon>Bacillaceae</taxon>
    </lineage>
</organism>
<comment type="caution">
    <text evidence="2">The sequence shown here is derived from an EMBL/GenBank/DDBJ whole genome shotgun (WGS) entry which is preliminary data.</text>
</comment>
<feature type="domain" description="Amine oxidase" evidence="1">
    <location>
        <begin position="12"/>
        <end position="489"/>
    </location>
</feature>
<dbReference type="AlphaFoldDB" id="A0A323TYI4"/>
<gene>
    <name evidence="2" type="ORF">CR194_03535</name>
</gene>
<evidence type="ECO:0000259" key="1">
    <source>
        <dbReference type="Pfam" id="PF01593"/>
    </source>
</evidence>
<dbReference type="Gene3D" id="3.50.50.60">
    <property type="entry name" value="FAD/NAD(P)-binding domain"/>
    <property type="match status" value="2"/>
</dbReference>
<dbReference type="PANTHER" id="PTHR46313:SF3">
    <property type="entry name" value="PROLYCOPENE ISOMERASE, CHLOROPLASTIC"/>
    <property type="match status" value="1"/>
</dbReference>
<dbReference type="InterPro" id="IPR002937">
    <property type="entry name" value="Amino_oxidase"/>
</dbReference>
<keyword evidence="3" id="KW-1185">Reference proteome</keyword>
<evidence type="ECO:0000313" key="3">
    <source>
        <dbReference type="Proteomes" id="UP000248214"/>
    </source>
</evidence>
<dbReference type="GO" id="GO:0016116">
    <property type="term" value="P:carotenoid metabolic process"/>
    <property type="evidence" value="ECO:0007669"/>
    <property type="project" value="InterPro"/>
</dbReference>
<reference evidence="2 3" key="1">
    <citation type="submission" date="2017-10" db="EMBL/GenBank/DDBJ databases">
        <title>Bacillus sp. nov., a halophilic bacterium isolated from a Keqin Lake.</title>
        <authorList>
            <person name="Wang H."/>
        </authorList>
    </citation>
    <scope>NUCLEOTIDE SEQUENCE [LARGE SCALE GENOMIC DNA]</scope>
    <source>
        <strain evidence="2 3">KQ-12</strain>
    </source>
</reference>
<protein>
    <submittedName>
        <fullName evidence="2">FAD-dependent oxidoreductase</fullName>
    </submittedName>
</protein>
<dbReference type="SUPFAM" id="SSF51905">
    <property type="entry name" value="FAD/NAD(P)-binding domain"/>
    <property type="match status" value="1"/>
</dbReference>
<dbReference type="Proteomes" id="UP000248214">
    <property type="component" value="Unassembled WGS sequence"/>
</dbReference>
<dbReference type="OrthoDB" id="9789960at2"/>
<dbReference type="InterPro" id="IPR036188">
    <property type="entry name" value="FAD/NAD-bd_sf"/>
</dbReference>
<sequence length="495" mass="55695">MTEKVVVVGSGFAGLTAGALLQKEGYEVTLLEAAAEWGGCAGKFRRKNFTFPVGATLGMGFEENGLHRKINDSLSIHSDVLPLETVMDVRIGDRVFPYFTERSRFLSMWEKEEPVDALRIMNFFNEVWRIGQSLRKHMLHYPVLPPKSIQELQALLRGFSPMSVTLIPYLGRTLGFLVKKHRLEECHSFIHFINGVLMDSMQTTADKCELMMGATALDIYHHGAFYVRGGLFRVAEDLVSSIKENGGIAKKPREVVSIQKKDHWVISDHRGNEYKADHVVMNVPLSNIKTLLDEKTYREIQPSLKKKEDPTKQWGTFTTYLAIKDEAVPREMNLFHQVMVNPKLEPSGANHFFMSLSEKGDHLRASAGFRTMTVSTHINLNEWQTQEQYEQQSKVILNSVTSKLKQLMPGIDDDHFMYEITGGPRAWERFVKRQGGGVGGFPQTKENALWNAVQHRTKVDGLWLCGDNIFPGAGSIGATSSGVHVARSISGKKLV</sequence>
<dbReference type="InterPro" id="IPR045892">
    <property type="entry name" value="CrtISO-like"/>
</dbReference>
<proteinExistence type="predicted"/>
<dbReference type="RefSeq" id="WP_110608248.1">
    <property type="nucleotide sequence ID" value="NZ_PDOD01000001.1"/>
</dbReference>
<evidence type="ECO:0000313" key="2">
    <source>
        <dbReference type="EMBL" id="PYZ94615.1"/>
    </source>
</evidence>
<name>A0A323TYI4_9BACI</name>
<dbReference type="EMBL" id="PDOD01000001">
    <property type="protein sequence ID" value="PYZ94615.1"/>
    <property type="molecule type" value="Genomic_DNA"/>
</dbReference>
<accession>A0A323TYI4</accession>
<dbReference type="GO" id="GO:0016491">
    <property type="term" value="F:oxidoreductase activity"/>
    <property type="evidence" value="ECO:0007669"/>
    <property type="project" value="InterPro"/>
</dbReference>
<dbReference type="Pfam" id="PF01593">
    <property type="entry name" value="Amino_oxidase"/>
    <property type="match status" value="1"/>
</dbReference>